<dbReference type="Proteomes" id="UP000245728">
    <property type="component" value="Chromosome"/>
</dbReference>
<evidence type="ECO:0000313" key="2">
    <source>
        <dbReference type="Proteomes" id="UP000245728"/>
    </source>
</evidence>
<sequence>MPLKAGLIVLIWIMWVTATEAKPIPIFIRDDVYADYQKAVGDKPVLSVTNFSQRGMRRDVVDMIIAQQALKLGGFDYHFEYFPGKVNFRNTRMLKTGELLMSFDSYWLEDAQAINQHVYISKPVIRRGEYLAGIYTQPGNEATLAIKQLEDLHQLTSVSTPKWSVDWRTLNNLGLKELVREDSWVSQAQMVYRGWVDFMLSPFLPEQKNFVVNNVDNTGGSITLVAVPGVAVVLDGSRHYVISRNHPLGKAAYKALEEGLQVLRQDNRVRHAYQQAGFFVQNERVSILNAHLVQAKQGF</sequence>
<proteinExistence type="predicted"/>
<organism evidence="1 2">
    <name type="scientific">Saliniradius amylolyticus</name>
    <dbReference type="NCBI Taxonomy" id="2183582"/>
    <lineage>
        <taxon>Bacteria</taxon>
        <taxon>Pseudomonadati</taxon>
        <taxon>Pseudomonadota</taxon>
        <taxon>Gammaproteobacteria</taxon>
        <taxon>Alteromonadales</taxon>
        <taxon>Alteromonadaceae</taxon>
        <taxon>Saliniradius</taxon>
    </lineage>
</organism>
<accession>A0A2S2E1I3</accession>
<dbReference type="EMBL" id="CP029347">
    <property type="protein sequence ID" value="AWL11459.1"/>
    <property type="molecule type" value="Genomic_DNA"/>
</dbReference>
<dbReference type="AlphaFoldDB" id="A0A2S2E1I3"/>
<keyword evidence="2" id="KW-1185">Reference proteome</keyword>
<evidence type="ECO:0000313" key="1">
    <source>
        <dbReference type="EMBL" id="AWL11459.1"/>
    </source>
</evidence>
<name>A0A2S2E1I3_9ALTE</name>
<gene>
    <name evidence="1" type="ORF">HMF8227_00966</name>
</gene>
<evidence type="ECO:0008006" key="3">
    <source>
        <dbReference type="Google" id="ProtNLM"/>
    </source>
</evidence>
<dbReference type="KEGG" id="salh:HMF8227_00966"/>
<protein>
    <recommendedName>
        <fullName evidence="3">Solute-binding protein family 3/N-terminal domain-containing protein</fullName>
    </recommendedName>
</protein>
<reference evidence="1 2" key="1">
    <citation type="submission" date="2018-05" db="EMBL/GenBank/DDBJ databases">
        <title>Salinimonas sp. HMF8227 Genome sequencing and assembly.</title>
        <authorList>
            <person name="Kang H."/>
            <person name="Kang J."/>
            <person name="Cha I."/>
            <person name="Kim H."/>
            <person name="Joh K."/>
        </authorList>
    </citation>
    <scope>NUCLEOTIDE SEQUENCE [LARGE SCALE GENOMIC DNA]</scope>
    <source>
        <strain evidence="1 2">HMF8227</strain>
    </source>
</reference>
<dbReference type="OrthoDB" id="5452199at2"/>